<reference evidence="4 5" key="1">
    <citation type="journal article" date="2008" name="Nature">
        <title>The genome of the model beetle and pest Tribolium castaneum.</title>
        <authorList>
            <consortium name="Tribolium Genome Sequencing Consortium"/>
            <person name="Richards S."/>
            <person name="Gibbs R.A."/>
            <person name="Weinstock G.M."/>
            <person name="Brown S.J."/>
            <person name="Denell R."/>
            <person name="Beeman R.W."/>
            <person name="Gibbs R."/>
            <person name="Beeman R.W."/>
            <person name="Brown S.J."/>
            <person name="Bucher G."/>
            <person name="Friedrich M."/>
            <person name="Grimmelikhuijzen C.J."/>
            <person name="Klingler M."/>
            <person name="Lorenzen M."/>
            <person name="Richards S."/>
            <person name="Roth S."/>
            <person name="Schroder R."/>
            <person name="Tautz D."/>
            <person name="Zdobnov E.M."/>
            <person name="Muzny D."/>
            <person name="Gibbs R.A."/>
            <person name="Weinstock G.M."/>
            <person name="Attaway T."/>
            <person name="Bell S."/>
            <person name="Buhay C.J."/>
            <person name="Chandrabose M.N."/>
            <person name="Chavez D."/>
            <person name="Clerk-Blankenburg K.P."/>
            <person name="Cree A."/>
            <person name="Dao M."/>
            <person name="Davis C."/>
            <person name="Chacko J."/>
            <person name="Dinh H."/>
            <person name="Dugan-Rocha S."/>
            <person name="Fowler G."/>
            <person name="Garner T.T."/>
            <person name="Garnes J."/>
            <person name="Gnirke A."/>
            <person name="Hawes A."/>
            <person name="Hernandez J."/>
            <person name="Hines S."/>
            <person name="Holder M."/>
            <person name="Hume J."/>
            <person name="Jhangiani S.N."/>
            <person name="Joshi V."/>
            <person name="Khan Z.M."/>
            <person name="Jackson L."/>
            <person name="Kovar C."/>
            <person name="Kowis A."/>
            <person name="Lee S."/>
            <person name="Lewis L.R."/>
            <person name="Margolis J."/>
            <person name="Morgan M."/>
            <person name="Nazareth L.V."/>
            <person name="Nguyen N."/>
            <person name="Okwuonu G."/>
            <person name="Parker D."/>
            <person name="Richards S."/>
            <person name="Ruiz S.J."/>
            <person name="Santibanez J."/>
            <person name="Savard J."/>
            <person name="Scherer S.E."/>
            <person name="Schneider B."/>
            <person name="Sodergren E."/>
            <person name="Tautz D."/>
            <person name="Vattahil S."/>
            <person name="Villasana D."/>
            <person name="White C.S."/>
            <person name="Wright R."/>
            <person name="Park Y."/>
            <person name="Beeman R.W."/>
            <person name="Lord J."/>
            <person name="Oppert B."/>
            <person name="Lorenzen M."/>
            <person name="Brown S."/>
            <person name="Wang L."/>
            <person name="Savard J."/>
            <person name="Tautz D."/>
            <person name="Richards S."/>
            <person name="Weinstock G."/>
            <person name="Gibbs R.A."/>
            <person name="Liu Y."/>
            <person name="Worley K."/>
            <person name="Weinstock G."/>
            <person name="Elsik C.G."/>
            <person name="Reese J.T."/>
            <person name="Elhaik E."/>
            <person name="Landan G."/>
            <person name="Graur D."/>
            <person name="Arensburger P."/>
            <person name="Atkinson P."/>
            <person name="Beeman R.W."/>
            <person name="Beidler J."/>
            <person name="Brown S.J."/>
            <person name="Demuth J.P."/>
            <person name="Drury D.W."/>
            <person name="Du Y.Z."/>
            <person name="Fujiwara H."/>
            <person name="Lorenzen M."/>
            <person name="Maselli V."/>
            <person name="Osanai M."/>
            <person name="Park Y."/>
            <person name="Robertson H.M."/>
            <person name="Tu Z."/>
            <person name="Wang J.J."/>
            <person name="Wang S."/>
            <person name="Richards S."/>
            <person name="Song H."/>
            <person name="Zhang L."/>
            <person name="Sodergren E."/>
            <person name="Werner D."/>
            <person name="Stanke M."/>
            <person name="Morgenstern B."/>
            <person name="Solovyev V."/>
            <person name="Kosarev P."/>
            <person name="Brown G."/>
            <person name="Chen H.C."/>
            <person name="Ermolaeva O."/>
            <person name="Hlavina W."/>
            <person name="Kapustin Y."/>
            <person name="Kiryutin B."/>
            <person name="Kitts P."/>
            <person name="Maglott D."/>
            <person name="Pruitt K."/>
            <person name="Sapojnikov V."/>
            <person name="Souvorov A."/>
            <person name="Mackey A.J."/>
            <person name="Waterhouse R.M."/>
            <person name="Wyder S."/>
            <person name="Zdobnov E.M."/>
            <person name="Zdobnov E.M."/>
            <person name="Wyder S."/>
            <person name="Kriventseva E.V."/>
            <person name="Kadowaki T."/>
            <person name="Bork P."/>
            <person name="Aranda M."/>
            <person name="Bao R."/>
            <person name="Beermann A."/>
            <person name="Berns N."/>
            <person name="Bolognesi R."/>
            <person name="Bonneton F."/>
            <person name="Bopp D."/>
            <person name="Brown S.J."/>
            <person name="Bucher G."/>
            <person name="Butts T."/>
            <person name="Chaumot A."/>
            <person name="Denell R.E."/>
            <person name="Ferrier D.E."/>
            <person name="Friedrich M."/>
            <person name="Gordon C.M."/>
            <person name="Jindra M."/>
            <person name="Klingler M."/>
            <person name="Lan Q."/>
            <person name="Lattorff H.M."/>
            <person name="Laudet V."/>
            <person name="von Levetsow C."/>
            <person name="Liu Z."/>
            <person name="Lutz R."/>
            <person name="Lynch J.A."/>
            <person name="da Fonseca R.N."/>
            <person name="Posnien N."/>
            <person name="Reuter R."/>
            <person name="Roth S."/>
            <person name="Savard J."/>
            <person name="Schinko J.B."/>
            <person name="Schmitt C."/>
            <person name="Schoppmeier M."/>
            <person name="Schroder R."/>
            <person name="Shippy T.D."/>
            <person name="Simonnet F."/>
            <person name="Marques-Souza H."/>
            <person name="Tautz D."/>
            <person name="Tomoyasu Y."/>
            <person name="Trauner J."/>
            <person name="Van der Zee M."/>
            <person name="Vervoort M."/>
            <person name="Wittkopp N."/>
            <person name="Wimmer E.A."/>
            <person name="Yang X."/>
            <person name="Jones A.K."/>
            <person name="Sattelle D.B."/>
            <person name="Ebert P.R."/>
            <person name="Nelson D."/>
            <person name="Scott J.G."/>
            <person name="Beeman R.W."/>
            <person name="Muthukrishnan S."/>
            <person name="Kramer K.J."/>
            <person name="Arakane Y."/>
            <person name="Beeman R.W."/>
            <person name="Zhu Q."/>
            <person name="Hogenkamp D."/>
            <person name="Dixit R."/>
            <person name="Oppert B."/>
            <person name="Jiang H."/>
            <person name="Zou Z."/>
            <person name="Marshall J."/>
            <person name="Elpidina E."/>
            <person name="Vinokurov K."/>
            <person name="Oppert C."/>
            <person name="Zou Z."/>
            <person name="Evans J."/>
            <person name="Lu Z."/>
            <person name="Zhao P."/>
            <person name="Sumathipala N."/>
            <person name="Altincicek B."/>
            <person name="Vilcinskas A."/>
            <person name="Williams M."/>
            <person name="Hultmark D."/>
            <person name="Hetru C."/>
            <person name="Jiang H."/>
            <person name="Grimmelikhuijzen C.J."/>
            <person name="Hauser F."/>
            <person name="Cazzamali G."/>
            <person name="Williamson M."/>
            <person name="Park Y."/>
            <person name="Li B."/>
            <person name="Tanaka Y."/>
            <person name="Predel R."/>
            <person name="Neupert S."/>
            <person name="Schachtner J."/>
            <person name="Verleyen P."/>
            <person name="Raible F."/>
            <person name="Bork P."/>
            <person name="Friedrich M."/>
            <person name="Walden K.K."/>
            <person name="Robertson H.M."/>
            <person name="Angeli S."/>
            <person name="Foret S."/>
            <person name="Bucher G."/>
            <person name="Schuetz S."/>
            <person name="Maleszka R."/>
            <person name="Wimmer E.A."/>
            <person name="Beeman R.W."/>
            <person name="Lorenzen M."/>
            <person name="Tomoyasu Y."/>
            <person name="Miller S.C."/>
            <person name="Grossmann D."/>
            <person name="Bucher G."/>
        </authorList>
    </citation>
    <scope>NUCLEOTIDE SEQUENCE [LARGE SCALE GENOMIC DNA]</scope>
    <source>
        <strain evidence="4 5">Georgia GA2</strain>
    </source>
</reference>
<dbReference type="STRING" id="7070.D6WLE4"/>
<dbReference type="EMBL" id="KQ971343">
    <property type="protein sequence ID" value="EFA03460.1"/>
    <property type="molecule type" value="Genomic_DNA"/>
</dbReference>
<dbReference type="Gene3D" id="1.25.40.20">
    <property type="entry name" value="Ankyrin repeat-containing domain"/>
    <property type="match status" value="1"/>
</dbReference>
<evidence type="ECO:0000313" key="5">
    <source>
        <dbReference type="Proteomes" id="UP000007266"/>
    </source>
</evidence>
<accession>D6WLE4</accession>
<evidence type="ECO:0000256" key="2">
    <source>
        <dbReference type="ARBA" id="ARBA00023043"/>
    </source>
</evidence>
<dbReference type="Pfam" id="PF12796">
    <property type="entry name" value="Ank_2"/>
    <property type="match status" value="1"/>
</dbReference>
<feature type="repeat" description="ANK" evidence="3">
    <location>
        <begin position="158"/>
        <end position="190"/>
    </location>
</feature>
<organism evidence="4 5">
    <name type="scientific">Tribolium castaneum</name>
    <name type="common">Red flour beetle</name>
    <dbReference type="NCBI Taxonomy" id="7070"/>
    <lineage>
        <taxon>Eukaryota</taxon>
        <taxon>Metazoa</taxon>
        <taxon>Ecdysozoa</taxon>
        <taxon>Arthropoda</taxon>
        <taxon>Hexapoda</taxon>
        <taxon>Insecta</taxon>
        <taxon>Pterygota</taxon>
        <taxon>Neoptera</taxon>
        <taxon>Endopterygota</taxon>
        <taxon>Coleoptera</taxon>
        <taxon>Polyphaga</taxon>
        <taxon>Cucujiformia</taxon>
        <taxon>Tenebrionidae</taxon>
        <taxon>Tenebrionidae incertae sedis</taxon>
        <taxon>Tribolium</taxon>
    </lineage>
</organism>
<keyword evidence="2 3" id="KW-0040">ANK repeat</keyword>
<dbReference type="AlphaFoldDB" id="D6WLE4"/>
<protein>
    <submittedName>
        <fullName evidence="4">Uncharacterized protein</fullName>
    </submittedName>
</protein>
<dbReference type="eggNOG" id="KOG4412">
    <property type="taxonomic scope" value="Eukaryota"/>
</dbReference>
<dbReference type="Proteomes" id="UP000007266">
    <property type="component" value="Linkage group 5"/>
</dbReference>
<dbReference type="PANTHER" id="PTHR24201">
    <property type="entry name" value="ANK_REP_REGION DOMAIN-CONTAINING PROTEIN"/>
    <property type="match status" value="1"/>
</dbReference>
<name>D6WLE4_TRICA</name>
<keyword evidence="5" id="KW-1185">Reference proteome</keyword>
<reference evidence="4 5" key="2">
    <citation type="journal article" date="2010" name="Nucleic Acids Res.">
        <title>BeetleBase in 2010: revisions to provide comprehensive genomic information for Tribolium castaneum.</title>
        <authorList>
            <person name="Kim H.S."/>
            <person name="Murphy T."/>
            <person name="Xia J."/>
            <person name="Caragea D."/>
            <person name="Park Y."/>
            <person name="Beeman R.W."/>
            <person name="Lorenzen M.D."/>
            <person name="Butcher S."/>
            <person name="Manak J.R."/>
            <person name="Brown S.J."/>
        </authorList>
    </citation>
    <scope>GENOME REANNOTATION</scope>
    <source>
        <strain evidence="4 5">Georgia GA2</strain>
    </source>
</reference>
<evidence type="ECO:0000313" key="4">
    <source>
        <dbReference type="EMBL" id="EFA03460.1"/>
    </source>
</evidence>
<feature type="repeat" description="ANK" evidence="3">
    <location>
        <begin position="125"/>
        <end position="157"/>
    </location>
</feature>
<dbReference type="InterPro" id="IPR002110">
    <property type="entry name" value="Ankyrin_rpt"/>
</dbReference>
<dbReference type="InterPro" id="IPR036770">
    <property type="entry name" value="Ankyrin_rpt-contain_sf"/>
</dbReference>
<dbReference type="HOGENOM" id="CLU_540077_0_0_1"/>
<dbReference type="PANTHER" id="PTHR24201:SF16">
    <property type="entry name" value="ANKYRIN-1-LIKE-RELATED"/>
    <property type="match status" value="1"/>
</dbReference>
<dbReference type="InParanoid" id="D6WLE4"/>
<dbReference type="SUPFAM" id="SSF48403">
    <property type="entry name" value="Ankyrin repeat"/>
    <property type="match status" value="1"/>
</dbReference>
<evidence type="ECO:0000256" key="1">
    <source>
        <dbReference type="ARBA" id="ARBA00022737"/>
    </source>
</evidence>
<gene>
    <name evidence="4" type="primary">AUGUSTUS-3.0.2_13455</name>
    <name evidence="4" type="ORF">TcasGA2_TC013455</name>
</gene>
<dbReference type="InterPro" id="IPR050776">
    <property type="entry name" value="Ank_Repeat/CDKN_Inhibitor"/>
</dbReference>
<evidence type="ECO:0000256" key="3">
    <source>
        <dbReference type="PROSITE-ProRule" id="PRU00023"/>
    </source>
</evidence>
<dbReference type="PROSITE" id="PS50297">
    <property type="entry name" value="ANK_REP_REGION"/>
    <property type="match status" value="3"/>
</dbReference>
<proteinExistence type="predicted"/>
<feature type="repeat" description="ANK" evidence="3">
    <location>
        <begin position="92"/>
        <end position="124"/>
    </location>
</feature>
<dbReference type="PhylomeDB" id="D6WLE4"/>
<sequence length="510" mass="58942">MESEMLISNCYCSMRSVLALFGYDERDCQTWSELAALVVHNDPTLKTYVKHHHQIATRHYNSILHLSIIFNKKNVFDYVLSQNVNINCINSYGQTPLVLAVMAGSEYFTKCLLEMGADVQRGDEFGCTPLHAAVAGRNRRICTMLLDMGADVNCRNSDGKTPLHHASELGCEDAMYALLYYGADARIADIHNHLPLEGALLWFDNDSQEILFNHTLDDEITFSMRVLILALEFNLFLVPDILKRLERDYTMTDSDILKFWQNIISVKLEYAVIVFERMRESNIDIELWQWSWLWFVEGQLDQPVTKLLEILGFLLENDSNSYYTSAPHVITSAFLFSVHNGASLSLDVLQKALLFLFSYGCEPYYRDLVYSYKYWGFGDVVKFLLTFDLVVEKHLDVMPLLIYDVNVTIDEAVAGKDEPPEDYGQILKFFAGYKVRRLLESPNVNADYTLLDKIPNVPSLLQLARDEARKYILREFEIKHCRDFYGLIRKMPINGVYKKILTYETPVYFY</sequence>
<dbReference type="OrthoDB" id="6431538at2759"/>
<keyword evidence="1" id="KW-0677">Repeat</keyword>
<dbReference type="PROSITE" id="PS50088">
    <property type="entry name" value="ANK_REPEAT"/>
    <property type="match status" value="3"/>
</dbReference>
<dbReference type="SMART" id="SM00248">
    <property type="entry name" value="ANK"/>
    <property type="match status" value="4"/>
</dbReference>